<reference evidence="2 3" key="1">
    <citation type="journal article" date="2015" name="Genome Announc.">
        <title>Draft Genome Sequence and Gene Annotation of the Entomopathogenic Fungus Verticillium hemipterigenum.</title>
        <authorList>
            <person name="Horn F."/>
            <person name="Habel A."/>
            <person name="Scharf D.H."/>
            <person name="Dworschak J."/>
            <person name="Brakhage A.A."/>
            <person name="Guthke R."/>
            <person name="Hertweck C."/>
            <person name="Linde J."/>
        </authorList>
    </citation>
    <scope>NUCLEOTIDE SEQUENCE [LARGE SCALE GENOMIC DNA]</scope>
</reference>
<dbReference type="Proteomes" id="UP000039046">
    <property type="component" value="Unassembled WGS sequence"/>
</dbReference>
<evidence type="ECO:0000313" key="2">
    <source>
        <dbReference type="EMBL" id="CEJ89184.1"/>
    </source>
</evidence>
<dbReference type="Pfam" id="PF00107">
    <property type="entry name" value="ADH_zinc_N"/>
    <property type="match status" value="1"/>
</dbReference>
<dbReference type="InterPro" id="IPR013154">
    <property type="entry name" value="ADH-like_N"/>
</dbReference>
<sequence>MKGIEIKQYVKGPGELKVTELPDPTPKDNEYVIKVHSAAANFFDILQVQGKYQNQPPFPWVAGAEFAGEVVATPKNSKSPRYPVGSRVFGAGQGAFATQICTAENVLLPVPKGWSFQDAAGLFVTAPTSYCALVVRAEIKEGDYVLVHAAAGGVGLAAVQVAKAFGAIVIATASTPRKLEIAKSFGADHVVSYNDPEWPNKVKALTPKGRGVDIVYDPVGLVDKSTKCTAWNGRILIVGFAAGSIEKVAMNKVLLKNISLVGIHWGPYAKNEKEMVPVVWNGIMKLVAEGKLRGTEYTDEEFVGLDRVKDALVALGGRGTWGKVVIKVPEEGNSRL</sequence>
<dbReference type="CDD" id="cd08241">
    <property type="entry name" value="QOR1"/>
    <property type="match status" value="1"/>
</dbReference>
<evidence type="ECO:0000313" key="3">
    <source>
        <dbReference type="Proteomes" id="UP000039046"/>
    </source>
</evidence>
<dbReference type="OrthoDB" id="10257049at2759"/>
<dbReference type="SMART" id="SM00829">
    <property type="entry name" value="PKS_ER"/>
    <property type="match status" value="1"/>
</dbReference>
<dbReference type="SUPFAM" id="SSF51735">
    <property type="entry name" value="NAD(P)-binding Rossmann-fold domains"/>
    <property type="match status" value="1"/>
</dbReference>
<gene>
    <name evidence="2" type="ORF">VHEMI05042</name>
</gene>
<accession>A0A0A1T315</accession>
<evidence type="ECO:0000259" key="1">
    <source>
        <dbReference type="SMART" id="SM00829"/>
    </source>
</evidence>
<dbReference type="PANTHER" id="PTHR43677:SF4">
    <property type="entry name" value="QUINONE OXIDOREDUCTASE-LIKE PROTEIN 2"/>
    <property type="match status" value="1"/>
</dbReference>
<dbReference type="PROSITE" id="PS01162">
    <property type="entry name" value="QOR_ZETA_CRYSTAL"/>
    <property type="match status" value="1"/>
</dbReference>
<dbReference type="PANTHER" id="PTHR43677">
    <property type="entry name" value="SHORT-CHAIN DEHYDROGENASE/REDUCTASE"/>
    <property type="match status" value="1"/>
</dbReference>
<feature type="domain" description="Enoyl reductase (ER)" evidence="1">
    <location>
        <begin position="12"/>
        <end position="326"/>
    </location>
</feature>
<dbReference type="GO" id="GO:0005739">
    <property type="term" value="C:mitochondrion"/>
    <property type="evidence" value="ECO:0007669"/>
    <property type="project" value="TreeGrafter"/>
</dbReference>
<proteinExistence type="predicted"/>
<dbReference type="STRING" id="1531966.A0A0A1T315"/>
<dbReference type="GO" id="GO:0016491">
    <property type="term" value="F:oxidoreductase activity"/>
    <property type="evidence" value="ECO:0007669"/>
    <property type="project" value="InterPro"/>
</dbReference>
<dbReference type="SUPFAM" id="SSF50129">
    <property type="entry name" value="GroES-like"/>
    <property type="match status" value="1"/>
</dbReference>
<dbReference type="AlphaFoldDB" id="A0A0A1T315"/>
<dbReference type="HOGENOM" id="CLU_026673_3_1_1"/>
<dbReference type="GO" id="GO:0008270">
    <property type="term" value="F:zinc ion binding"/>
    <property type="evidence" value="ECO:0007669"/>
    <property type="project" value="InterPro"/>
</dbReference>
<dbReference type="Gene3D" id="3.90.180.10">
    <property type="entry name" value="Medium-chain alcohol dehydrogenases, catalytic domain"/>
    <property type="match status" value="1"/>
</dbReference>
<dbReference type="InterPro" id="IPR011032">
    <property type="entry name" value="GroES-like_sf"/>
</dbReference>
<dbReference type="InterPro" id="IPR013149">
    <property type="entry name" value="ADH-like_C"/>
</dbReference>
<dbReference type="EMBL" id="CDHN01000002">
    <property type="protein sequence ID" value="CEJ89184.1"/>
    <property type="molecule type" value="Genomic_DNA"/>
</dbReference>
<dbReference type="InterPro" id="IPR051397">
    <property type="entry name" value="Zn-ADH-like_protein"/>
</dbReference>
<name>A0A0A1T315_9HYPO</name>
<protein>
    <submittedName>
        <fullName evidence="2">Putative Quinone oxidoreductase-like protein 2 like protein</fullName>
    </submittedName>
</protein>
<dbReference type="InterPro" id="IPR036291">
    <property type="entry name" value="NAD(P)-bd_dom_sf"/>
</dbReference>
<organism evidence="2 3">
    <name type="scientific">[Torrubiella] hemipterigena</name>
    <dbReference type="NCBI Taxonomy" id="1531966"/>
    <lineage>
        <taxon>Eukaryota</taxon>
        <taxon>Fungi</taxon>
        <taxon>Dikarya</taxon>
        <taxon>Ascomycota</taxon>
        <taxon>Pezizomycotina</taxon>
        <taxon>Sordariomycetes</taxon>
        <taxon>Hypocreomycetidae</taxon>
        <taxon>Hypocreales</taxon>
        <taxon>Clavicipitaceae</taxon>
        <taxon>Clavicipitaceae incertae sedis</taxon>
        <taxon>'Torrubiella' clade</taxon>
    </lineage>
</organism>
<dbReference type="Pfam" id="PF08240">
    <property type="entry name" value="ADH_N"/>
    <property type="match status" value="1"/>
</dbReference>
<dbReference type="InterPro" id="IPR020843">
    <property type="entry name" value="ER"/>
</dbReference>
<keyword evidence="3" id="KW-1185">Reference proteome</keyword>
<dbReference type="Gene3D" id="3.40.50.720">
    <property type="entry name" value="NAD(P)-binding Rossmann-like Domain"/>
    <property type="match status" value="1"/>
</dbReference>
<dbReference type="InterPro" id="IPR002364">
    <property type="entry name" value="Quin_OxRdtase/zeta-crystal_CS"/>
</dbReference>